<dbReference type="InterPro" id="IPR036890">
    <property type="entry name" value="HATPase_C_sf"/>
</dbReference>
<comment type="subcellular location">
    <subcellularLocation>
        <location evidence="2">Membrane</location>
    </subcellularLocation>
</comment>
<keyword evidence="14" id="KW-1185">Reference proteome</keyword>
<dbReference type="InterPro" id="IPR005467">
    <property type="entry name" value="His_kinase_dom"/>
</dbReference>
<evidence type="ECO:0000256" key="2">
    <source>
        <dbReference type="ARBA" id="ARBA00004370"/>
    </source>
</evidence>
<keyword evidence="7 13" id="KW-0418">Kinase</keyword>
<accession>A0A7R6PSR2</accession>
<dbReference type="SUPFAM" id="SSF55785">
    <property type="entry name" value="PYP-like sensor domain (PAS domain)"/>
    <property type="match status" value="1"/>
</dbReference>
<dbReference type="RefSeq" id="WP_201327956.1">
    <property type="nucleotide sequence ID" value="NZ_AP017470.1"/>
</dbReference>
<evidence type="ECO:0000256" key="1">
    <source>
        <dbReference type="ARBA" id="ARBA00000085"/>
    </source>
</evidence>
<evidence type="ECO:0000259" key="11">
    <source>
        <dbReference type="PROSITE" id="PS50109"/>
    </source>
</evidence>
<dbReference type="Pfam" id="PF02518">
    <property type="entry name" value="HATPase_c"/>
    <property type="match status" value="1"/>
</dbReference>
<dbReference type="InterPro" id="IPR004358">
    <property type="entry name" value="Sig_transdc_His_kin-like_C"/>
</dbReference>
<dbReference type="GO" id="GO:0016020">
    <property type="term" value="C:membrane"/>
    <property type="evidence" value="ECO:0007669"/>
    <property type="project" value="UniProtKB-SubCell"/>
</dbReference>
<evidence type="ECO:0000256" key="10">
    <source>
        <dbReference type="SAM" id="Phobius"/>
    </source>
</evidence>
<evidence type="ECO:0000313" key="14">
    <source>
        <dbReference type="Proteomes" id="UP000595564"/>
    </source>
</evidence>
<evidence type="ECO:0000256" key="5">
    <source>
        <dbReference type="ARBA" id="ARBA00022679"/>
    </source>
</evidence>
<evidence type="ECO:0000259" key="12">
    <source>
        <dbReference type="PROSITE" id="PS50885"/>
    </source>
</evidence>
<dbReference type="PROSITE" id="PS50109">
    <property type="entry name" value="HIS_KIN"/>
    <property type="match status" value="1"/>
</dbReference>
<dbReference type="InterPro" id="IPR003660">
    <property type="entry name" value="HAMP_dom"/>
</dbReference>
<dbReference type="SMART" id="SM00387">
    <property type="entry name" value="HATPase_c"/>
    <property type="match status" value="1"/>
</dbReference>
<dbReference type="SMART" id="SM00304">
    <property type="entry name" value="HAMP"/>
    <property type="match status" value="1"/>
</dbReference>
<keyword evidence="5 13" id="KW-0808">Transferase</keyword>
<feature type="domain" description="HAMP" evidence="12">
    <location>
        <begin position="304"/>
        <end position="356"/>
    </location>
</feature>
<sequence length="719" mass="82121">MKKRYFIFVLFAILLTYFFYTYLRHHISFFDKPNIFLNILGIINVILVLILLFIPIRRIVKPYFEGKKTGFYTLKIRTKFIIMSIILVVVPSMIILSMATVIIYKIMNTWHNPDLLDVLKGAEKIATSYQSEIAKNTAHFTKVLGDELTPDLLSNREKLIAYLDKSLAKYGLSSVEVYQNKNLIVMVRNKKEPLRELKAISMRFPKKLDELSFSQIEQLPTGIFIRFGTIIPVSGLEKRYTIVGGKLIIQNISSDLHFIVGRYKRFQAVQEDIYSLKLFNITSLILIGIMSMFSGLWAGIKFTDMLLANFNKLVYATEKVANNEFDFTIEVKGSDEFAKLLESFNKMLDVLRTHDQEIRLRSIELETLNKVLKEKKEFFETVLDNLPVGVIALKNYGQVVSINLFAKKLLKIKGKVHEGVPFPAVAKNSEAGRYIVEALEEMTKSGEHFQKKLTSFNTLEGAITSEVSFILMKDQYSKEVGYLVIIEDVTELEQAQKMIAWKEAVRRIVHELKNPLTPIKLSAERIKRRAEEDSPNLREIVLESLKPMIEEINAMQYLIENFSRYAKMPPPELEPTDINLLIEDILSLYSSLPGNIKIKRMLAENLPLLNIDKKLMKRAILNIVKNAINAVEDEGGGTITIKTIYFASGRKVNIEISDTGKGIPDTLKEKIFIPYFSTKPKGDGLGLAIVRNIIQAHNGHVFVKNNFPQGTTFVIELPI</sequence>
<keyword evidence="6" id="KW-0547">Nucleotide-binding</keyword>
<reference evidence="13 14" key="1">
    <citation type="journal article" date="2012" name="Extremophiles">
        <title>Thermotomaculum hydrothermale gen. nov., sp. nov., a novel heterotrophic thermophile within the phylum Acidobacteria from a deep-sea hydrothermal vent chimney in the Southern Okinawa Trough.</title>
        <authorList>
            <person name="Izumi H."/>
            <person name="Nunoura T."/>
            <person name="Miyazaki M."/>
            <person name="Mino S."/>
            <person name="Toki T."/>
            <person name="Takai K."/>
            <person name="Sako Y."/>
            <person name="Sawabe T."/>
            <person name="Nakagawa S."/>
        </authorList>
    </citation>
    <scope>NUCLEOTIDE SEQUENCE [LARGE SCALE GENOMIC DNA]</scope>
    <source>
        <strain evidence="13 14">AC55</strain>
    </source>
</reference>
<dbReference type="PANTHER" id="PTHR43065">
    <property type="entry name" value="SENSOR HISTIDINE KINASE"/>
    <property type="match status" value="1"/>
</dbReference>
<dbReference type="EMBL" id="AP017470">
    <property type="protein sequence ID" value="BBB33641.1"/>
    <property type="molecule type" value="Genomic_DNA"/>
</dbReference>
<feature type="transmembrane region" description="Helical" evidence="10">
    <location>
        <begin position="80"/>
        <end position="104"/>
    </location>
</feature>
<dbReference type="Pfam" id="PF00512">
    <property type="entry name" value="HisKA"/>
    <property type="match status" value="1"/>
</dbReference>
<dbReference type="Gene3D" id="3.30.565.10">
    <property type="entry name" value="Histidine kinase-like ATPase, C-terminal domain"/>
    <property type="match status" value="1"/>
</dbReference>
<keyword evidence="10" id="KW-0472">Membrane</keyword>
<dbReference type="SUPFAM" id="SSF55874">
    <property type="entry name" value="ATPase domain of HSP90 chaperone/DNA topoisomerase II/histidine kinase"/>
    <property type="match status" value="1"/>
</dbReference>
<evidence type="ECO:0000256" key="3">
    <source>
        <dbReference type="ARBA" id="ARBA00012438"/>
    </source>
</evidence>
<dbReference type="KEGG" id="thyd:TTHT_2217"/>
<gene>
    <name evidence="13" type="primary">ntrY</name>
    <name evidence="13" type="ORF">TTHT_2217</name>
</gene>
<dbReference type="InterPro" id="IPR003594">
    <property type="entry name" value="HATPase_dom"/>
</dbReference>
<keyword evidence="9" id="KW-0902">Two-component regulatory system</keyword>
<comment type="catalytic activity">
    <reaction evidence="1">
        <text>ATP + protein L-histidine = ADP + protein N-phospho-L-histidine.</text>
        <dbReference type="EC" id="2.7.13.3"/>
    </reaction>
</comment>
<dbReference type="SUPFAM" id="SSF47384">
    <property type="entry name" value="Homodimeric domain of signal transducing histidine kinase"/>
    <property type="match status" value="1"/>
</dbReference>
<keyword evidence="4" id="KW-0597">Phosphoprotein</keyword>
<dbReference type="Pfam" id="PF00672">
    <property type="entry name" value="HAMP"/>
    <property type="match status" value="1"/>
</dbReference>
<proteinExistence type="predicted"/>
<dbReference type="SUPFAM" id="SSF158472">
    <property type="entry name" value="HAMP domain-like"/>
    <property type="match status" value="1"/>
</dbReference>
<dbReference type="CDD" id="cd00082">
    <property type="entry name" value="HisKA"/>
    <property type="match status" value="1"/>
</dbReference>
<dbReference type="EC" id="2.7.13.3" evidence="3"/>
<keyword evidence="10" id="KW-0812">Transmembrane</keyword>
<feature type="transmembrane region" description="Helical" evidence="10">
    <location>
        <begin position="278"/>
        <end position="300"/>
    </location>
</feature>
<organism evidence="13 14">
    <name type="scientific">Thermotomaculum hydrothermale</name>
    <dbReference type="NCBI Taxonomy" id="981385"/>
    <lineage>
        <taxon>Bacteria</taxon>
        <taxon>Pseudomonadati</taxon>
        <taxon>Acidobacteriota</taxon>
        <taxon>Holophagae</taxon>
        <taxon>Thermotomaculales</taxon>
        <taxon>Thermotomaculaceae</taxon>
        <taxon>Thermotomaculum</taxon>
    </lineage>
</organism>
<evidence type="ECO:0000256" key="7">
    <source>
        <dbReference type="ARBA" id="ARBA00022777"/>
    </source>
</evidence>
<dbReference type="InterPro" id="IPR035965">
    <property type="entry name" value="PAS-like_dom_sf"/>
</dbReference>
<dbReference type="GO" id="GO:0005524">
    <property type="term" value="F:ATP binding"/>
    <property type="evidence" value="ECO:0007669"/>
    <property type="project" value="UniProtKB-KW"/>
</dbReference>
<dbReference type="InterPro" id="IPR017232">
    <property type="entry name" value="NtrY"/>
</dbReference>
<keyword evidence="10" id="KW-1133">Transmembrane helix</keyword>
<evidence type="ECO:0000256" key="6">
    <source>
        <dbReference type="ARBA" id="ARBA00022741"/>
    </source>
</evidence>
<dbReference type="SMART" id="SM00388">
    <property type="entry name" value="HisKA"/>
    <property type="match status" value="1"/>
</dbReference>
<feature type="transmembrane region" description="Helical" evidence="10">
    <location>
        <begin position="6"/>
        <end position="23"/>
    </location>
</feature>
<evidence type="ECO:0000313" key="13">
    <source>
        <dbReference type="EMBL" id="BBB33641.1"/>
    </source>
</evidence>
<evidence type="ECO:0000256" key="4">
    <source>
        <dbReference type="ARBA" id="ARBA00022553"/>
    </source>
</evidence>
<dbReference type="AlphaFoldDB" id="A0A7R6PSR2"/>
<keyword evidence="8" id="KW-0067">ATP-binding</keyword>
<evidence type="ECO:0000256" key="9">
    <source>
        <dbReference type="ARBA" id="ARBA00023012"/>
    </source>
</evidence>
<dbReference type="Gene3D" id="6.10.340.10">
    <property type="match status" value="1"/>
</dbReference>
<dbReference type="CDD" id="cd06225">
    <property type="entry name" value="HAMP"/>
    <property type="match status" value="1"/>
</dbReference>
<dbReference type="PIRSF" id="PIRSF037532">
    <property type="entry name" value="STHK_NtrY"/>
    <property type="match status" value="1"/>
</dbReference>
<dbReference type="Gene3D" id="1.10.287.130">
    <property type="match status" value="1"/>
</dbReference>
<feature type="transmembrane region" description="Helical" evidence="10">
    <location>
        <begin position="35"/>
        <end position="60"/>
    </location>
</feature>
<dbReference type="PANTHER" id="PTHR43065:SF46">
    <property type="entry name" value="C4-DICARBOXYLATE TRANSPORT SENSOR PROTEIN DCTB"/>
    <property type="match status" value="1"/>
</dbReference>
<dbReference type="Proteomes" id="UP000595564">
    <property type="component" value="Chromosome"/>
</dbReference>
<dbReference type="PROSITE" id="PS50885">
    <property type="entry name" value="HAMP"/>
    <property type="match status" value="1"/>
</dbReference>
<dbReference type="PRINTS" id="PR00344">
    <property type="entry name" value="BCTRLSENSOR"/>
</dbReference>
<feature type="domain" description="Histidine kinase" evidence="11">
    <location>
        <begin position="507"/>
        <end position="719"/>
    </location>
</feature>
<dbReference type="GO" id="GO:0000155">
    <property type="term" value="F:phosphorelay sensor kinase activity"/>
    <property type="evidence" value="ECO:0007669"/>
    <property type="project" value="InterPro"/>
</dbReference>
<evidence type="ECO:0000256" key="8">
    <source>
        <dbReference type="ARBA" id="ARBA00022840"/>
    </source>
</evidence>
<name>A0A7R6PSR2_9BACT</name>
<protein>
    <recommendedName>
        <fullName evidence="3">histidine kinase</fullName>
        <ecNumber evidence="3">2.7.13.3</ecNumber>
    </recommendedName>
</protein>
<dbReference type="InterPro" id="IPR003661">
    <property type="entry name" value="HisK_dim/P_dom"/>
</dbReference>
<dbReference type="Gene3D" id="3.30.450.20">
    <property type="entry name" value="PAS domain"/>
    <property type="match status" value="1"/>
</dbReference>
<dbReference type="InterPro" id="IPR036097">
    <property type="entry name" value="HisK_dim/P_sf"/>
</dbReference>